<proteinExistence type="inferred from homology"/>
<feature type="transmembrane region" description="Helical" evidence="7">
    <location>
        <begin position="196"/>
        <end position="221"/>
    </location>
</feature>
<comment type="subcellular location">
    <subcellularLocation>
        <location evidence="1">Membrane</location>
        <topology evidence="1">Multi-pass membrane protein</topology>
    </subcellularLocation>
</comment>
<evidence type="ECO:0000313" key="9">
    <source>
        <dbReference type="EMBL" id="KAK7742904.1"/>
    </source>
</evidence>
<reference evidence="9 10" key="1">
    <citation type="submission" date="2024-02" db="EMBL/GenBank/DDBJ databases">
        <title>De novo assembly and annotation of 12 fungi associated with fruit tree decline syndrome in Ontario, Canada.</title>
        <authorList>
            <person name="Sulman M."/>
            <person name="Ellouze W."/>
            <person name="Ilyukhin E."/>
        </authorList>
    </citation>
    <scope>NUCLEOTIDE SEQUENCE [LARGE SCALE GENOMIC DNA]</scope>
    <source>
        <strain evidence="9 10">M169</strain>
    </source>
</reference>
<dbReference type="Pfam" id="PF20684">
    <property type="entry name" value="Fung_rhodopsin"/>
    <property type="match status" value="1"/>
</dbReference>
<feature type="region of interest" description="Disordered" evidence="6">
    <location>
        <begin position="344"/>
        <end position="381"/>
    </location>
</feature>
<gene>
    <name evidence="9" type="ORF">SLS63_000472</name>
</gene>
<comment type="similarity">
    <text evidence="5">Belongs to the SAT4 family.</text>
</comment>
<dbReference type="Proteomes" id="UP001430848">
    <property type="component" value="Unassembled WGS sequence"/>
</dbReference>
<protein>
    <recommendedName>
        <fullName evidence="8">Rhodopsin domain-containing protein</fullName>
    </recommendedName>
</protein>
<dbReference type="InterPro" id="IPR052337">
    <property type="entry name" value="SAT4-like"/>
</dbReference>
<evidence type="ECO:0000256" key="7">
    <source>
        <dbReference type="SAM" id="Phobius"/>
    </source>
</evidence>
<feature type="transmembrane region" description="Helical" evidence="7">
    <location>
        <begin position="153"/>
        <end position="176"/>
    </location>
</feature>
<feature type="transmembrane region" description="Helical" evidence="7">
    <location>
        <begin position="30"/>
        <end position="49"/>
    </location>
</feature>
<evidence type="ECO:0000256" key="4">
    <source>
        <dbReference type="ARBA" id="ARBA00023136"/>
    </source>
</evidence>
<evidence type="ECO:0000256" key="2">
    <source>
        <dbReference type="ARBA" id="ARBA00022692"/>
    </source>
</evidence>
<organism evidence="9 10">
    <name type="scientific">Diaporthe eres</name>
    <name type="common">Phomopsis oblonga</name>
    <dbReference type="NCBI Taxonomy" id="83184"/>
    <lineage>
        <taxon>Eukaryota</taxon>
        <taxon>Fungi</taxon>
        <taxon>Dikarya</taxon>
        <taxon>Ascomycota</taxon>
        <taxon>Pezizomycotina</taxon>
        <taxon>Sordariomycetes</taxon>
        <taxon>Sordariomycetidae</taxon>
        <taxon>Diaporthales</taxon>
        <taxon>Diaporthaceae</taxon>
        <taxon>Diaporthe</taxon>
        <taxon>Diaporthe eres species complex</taxon>
    </lineage>
</organism>
<dbReference type="PANTHER" id="PTHR33048">
    <property type="entry name" value="PTH11-LIKE INTEGRAL MEMBRANE PROTEIN (AFU_ORTHOLOGUE AFUA_5G11245)"/>
    <property type="match status" value="1"/>
</dbReference>
<name>A0ABR1PQV5_DIAER</name>
<dbReference type="PANTHER" id="PTHR33048:SF108">
    <property type="entry name" value="INTEGRAL MEMBRANE PROTEIN"/>
    <property type="match status" value="1"/>
</dbReference>
<comment type="caution">
    <text evidence="9">The sequence shown here is derived from an EMBL/GenBank/DDBJ whole genome shotgun (WGS) entry which is preliminary data.</text>
</comment>
<keyword evidence="3 7" id="KW-1133">Transmembrane helix</keyword>
<feature type="transmembrane region" description="Helical" evidence="7">
    <location>
        <begin position="233"/>
        <end position="256"/>
    </location>
</feature>
<feature type="compositionally biased region" description="Polar residues" evidence="6">
    <location>
        <begin position="355"/>
        <end position="381"/>
    </location>
</feature>
<accession>A0ABR1PQV5</accession>
<feature type="domain" description="Rhodopsin" evidence="8">
    <location>
        <begin position="75"/>
        <end position="295"/>
    </location>
</feature>
<dbReference type="EMBL" id="JAKNSF020000001">
    <property type="protein sequence ID" value="KAK7742904.1"/>
    <property type="molecule type" value="Genomic_DNA"/>
</dbReference>
<dbReference type="InterPro" id="IPR049326">
    <property type="entry name" value="Rhodopsin_dom_fungi"/>
</dbReference>
<evidence type="ECO:0000259" key="8">
    <source>
        <dbReference type="Pfam" id="PF20684"/>
    </source>
</evidence>
<feature type="transmembrane region" description="Helical" evidence="7">
    <location>
        <begin position="78"/>
        <end position="98"/>
    </location>
</feature>
<evidence type="ECO:0000256" key="3">
    <source>
        <dbReference type="ARBA" id="ARBA00022989"/>
    </source>
</evidence>
<evidence type="ECO:0000256" key="1">
    <source>
        <dbReference type="ARBA" id="ARBA00004141"/>
    </source>
</evidence>
<keyword evidence="10" id="KW-1185">Reference proteome</keyword>
<sequence length="381" mass="41455">MSSSSTLVGAAPAPSGVTPNFEEPADVLRTVNYVTQALSILFVTVFIGLKHYAKSSVLRGTWNLEDCMAPELWPYITYFSYILFVGYCVDSIFASIYGGGINQWEVTTIQLPYFLKTGYAATIFYAPMALSVKMALLLIIARVFGSVHKKTIMCIYIFMGLLGGYYFSALVVKIRICWPIHAYWEGDMSKCLDQRAIIIADAIVSAVSDLVILLLPTPLTWSLQLPLRKKLRVAGILCAGGIATAFSIYRLGMIIAEGSSPNQTVVFVKVILSGNAEVGLGIICACLPAVTALYTRRKGGSGYQSGGYHSGAYGNRSKGFPESSAAGMSKNKIYVNHSIHIGTVPRGEDEEQRGSADQWSRSQDQIELVTNAQGVSESKWT</sequence>
<evidence type="ECO:0000313" key="10">
    <source>
        <dbReference type="Proteomes" id="UP001430848"/>
    </source>
</evidence>
<evidence type="ECO:0000256" key="5">
    <source>
        <dbReference type="ARBA" id="ARBA00038359"/>
    </source>
</evidence>
<keyword evidence="4 7" id="KW-0472">Membrane</keyword>
<evidence type="ECO:0000256" key="6">
    <source>
        <dbReference type="SAM" id="MobiDB-lite"/>
    </source>
</evidence>
<feature type="transmembrane region" description="Helical" evidence="7">
    <location>
        <begin position="118"/>
        <end position="141"/>
    </location>
</feature>
<keyword evidence="2 7" id="KW-0812">Transmembrane</keyword>
<feature type="transmembrane region" description="Helical" evidence="7">
    <location>
        <begin position="276"/>
        <end position="295"/>
    </location>
</feature>